<dbReference type="Proteomes" id="UP000290204">
    <property type="component" value="Unassembled WGS sequence"/>
</dbReference>
<organism evidence="1 2">
    <name type="scientific">Lacibacter luteus</name>
    <dbReference type="NCBI Taxonomy" id="2508719"/>
    <lineage>
        <taxon>Bacteria</taxon>
        <taxon>Pseudomonadati</taxon>
        <taxon>Bacteroidota</taxon>
        <taxon>Chitinophagia</taxon>
        <taxon>Chitinophagales</taxon>
        <taxon>Chitinophagaceae</taxon>
        <taxon>Lacibacter</taxon>
    </lineage>
</organism>
<evidence type="ECO:0000313" key="2">
    <source>
        <dbReference type="Proteomes" id="UP000290204"/>
    </source>
</evidence>
<keyword evidence="2" id="KW-1185">Reference proteome</keyword>
<gene>
    <name evidence="1" type="ORF">ESA94_09785</name>
</gene>
<dbReference type="EMBL" id="SDHW01000002">
    <property type="protein sequence ID" value="RXK60744.1"/>
    <property type="molecule type" value="Genomic_DNA"/>
</dbReference>
<proteinExistence type="predicted"/>
<reference evidence="1 2" key="1">
    <citation type="submission" date="2019-01" db="EMBL/GenBank/DDBJ databases">
        <title>Lacibacter sp. strain TTM-7.</title>
        <authorList>
            <person name="Chen W.-M."/>
        </authorList>
    </citation>
    <scope>NUCLEOTIDE SEQUENCE [LARGE SCALE GENOMIC DNA]</scope>
    <source>
        <strain evidence="1 2">TTM-7</strain>
    </source>
</reference>
<sequence>MTAKNRNVFLTQIILVLTAIVLLNACISPRKTDKWVANHYGSVPQPIKRKTELVTVQSNVAAMGTVISESRRKSSSVLPLIVYWKWNYVNACKLNPQMALNGFTSTVNSYAARVLKPKLNNQTIELTVEKIPSAFDLDNTGHYIFLGLYGAGWENVTLFPQERELQVSYKVINADKTVAKTGTVSMPIQIQPVKAGMYQSVKKKMARYLEQYDANMISMGRKLLDKLAAEL</sequence>
<evidence type="ECO:0000313" key="1">
    <source>
        <dbReference type="EMBL" id="RXK60744.1"/>
    </source>
</evidence>
<dbReference type="OrthoDB" id="849872at2"/>
<protein>
    <submittedName>
        <fullName evidence="1">Uncharacterized protein</fullName>
    </submittedName>
</protein>
<accession>A0A4Q1CK47</accession>
<name>A0A4Q1CK47_9BACT</name>
<dbReference type="RefSeq" id="WP_129130705.1">
    <property type="nucleotide sequence ID" value="NZ_SDHW01000002.1"/>
</dbReference>
<comment type="caution">
    <text evidence="1">The sequence shown here is derived from an EMBL/GenBank/DDBJ whole genome shotgun (WGS) entry which is preliminary data.</text>
</comment>
<dbReference type="AlphaFoldDB" id="A0A4Q1CK47"/>